<dbReference type="InterPro" id="IPR006597">
    <property type="entry name" value="Sel1-like"/>
</dbReference>
<accession>A0ABR2H8Z0</accession>
<dbReference type="InterPro" id="IPR011990">
    <property type="entry name" value="TPR-like_helical_dom_sf"/>
</dbReference>
<proteinExistence type="inferred from homology"/>
<keyword evidence="3" id="KW-1185">Reference proteome</keyword>
<protein>
    <recommendedName>
        <fullName evidence="4">Sel1 repeat family protein</fullName>
    </recommendedName>
</protein>
<dbReference type="InterPro" id="IPR050767">
    <property type="entry name" value="Sel1_AlgK"/>
</dbReference>
<name>A0ABR2H8Z0_9EUKA</name>
<comment type="similarity">
    <text evidence="1">Belongs to the sel-1 family.</text>
</comment>
<dbReference type="PANTHER" id="PTHR11102:SF160">
    <property type="entry name" value="ERAD-ASSOCIATED E3 UBIQUITIN-PROTEIN LIGASE COMPONENT HRD3"/>
    <property type="match status" value="1"/>
</dbReference>
<sequence length="179" mass="20818">MLIKGQIIPQNLLKASKLIRQKINNEQRGISSYLLGSIEKVKQNYEDAKNYFIESIEHGNDESMYEYGKMLYKGLGVPIDKEKAIEYYKQSIEKGNLKSMFLYGKMMKEGEYVEKNVEEGIRLIRMSAASYYYSLMLERGDEIAINIEEMLRYLKSAATIGNIESIFLRKLLIKVIKMQ</sequence>
<evidence type="ECO:0000313" key="3">
    <source>
        <dbReference type="Proteomes" id="UP001470230"/>
    </source>
</evidence>
<organism evidence="2 3">
    <name type="scientific">Tritrichomonas musculus</name>
    <dbReference type="NCBI Taxonomy" id="1915356"/>
    <lineage>
        <taxon>Eukaryota</taxon>
        <taxon>Metamonada</taxon>
        <taxon>Parabasalia</taxon>
        <taxon>Tritrichomonadida</taxon>
        <taxon>Tritrichomonadidae</taxon>
        <taxon>Tritrichomonas</taxon>
    </lineage>
</organism>
<reference evidence="2 3" key="1">
    <citation type="submission" date="2024-04" db="EMBL/GenBank/DDBJ databases">
        <title>Tritrichomonas musculus Genome.</title>
        <authorList>
            <person name="Alves-Ferreira E."/>
            <person name="Grigg M."/>
            <person name="Lorenzi H."/>
            <person name="Galac M."/>
        </authorList>
    </citation>
    <scope>NUCLEOTIDE SEQUENCE [LARGE SCALE GENOMIC DNA]</scope>
    <source>
        <strain evidence="2 3">EAF2021</strain>
    </source>
</reference>
<dbReference type="PANTHER" id="PTHR11102">
    <property type="entry name" value="SEL-1-LIKE PROTEIN"/>
    <property type="match status" value="1"/>
</dbReference>
<dbReference type="Pfam" id="PF08238">
    <property type="entry name" value="Sel1"/>
    <property type="match status" value="3"/>
</dbReference>
<evidence type="ECO:0008006" key="4">
    <source>
        <dbReference type="Google" id="ProtNLM"/>
    </source>
</evidence>
<evidence type="ECO:0000256" key="1">
    <source>
        <dbReference type="ARBA" id="ARBA00038101"/>
    </source>
</evidence>
<comment type="caution">
    <text evidence="2">The sequence shown here is derived from an EMBL/GenBank/DDBJ whole genome shotgun (WGS) entry which is preliminary data.</text>
</comment>
<dbReference type="SUPFAM" id="SSF81901">
    <property type="entry name" value="HCP-like"/>
    <property type="match status" value="1"/>
</dbReference>
<evidence type="ECO:0000313" key="2">
    <source>
        <dbReference type="EMBL" id="KAK8842386.1"/>
    </source>
</evidence>
<dbReference type="Gene3D" id="1.25.40.10">
    <property type="entry name" value="Tetratricopeptide repeat domain"/>
    <property type="match status" value="1"/>
</dbReference>
<dbReference type="Proteomes" id="UP001470230">
    <property type="component" value="Unassembled WGS sequence"/>
</dbReference>
<gene>
    <name evidence="2" type="ORF">M9Y10_025969</name>
</gene>
<dbReference type="SMART" id="SM00671">
    <property type="entry name" value="SEL1"/>
    <property type="match status" value="3"/>
</dbReference>
<dbReference type="EMBL" id="JAPFFF010000038">
    <property type="protein sequence ID" value="KAK8842386.1"/>
    <property type="molecule type" value="Genomic_DNA"/>
</dbReference>